<sequence length="173" mass="17651">MTGRGAMVGLLDRPAPGGPVTDAVDGAIAGAVGSVALNVVTFLDMTLRGRPASDTPEESAGRLTQVLHIGLGPEDRAANRRSGLGPLLGYATGVLSGAALTVVGLRRLPGPVAAGLFGAGAMLASDGTLTALGVTDPRRWSRTDWLADIVPHLAYGLVAVATLGQLRRSRRPR</sequence>
<evidence type="ECO:0008006" key="4">
    <source>
        <dbReference type="Google" id="ProtNLM"/>
    </source>
</evidence>
<keyword evidence="1" id="KW-1133">Transmembrane helix</keyword>
<keyword evidence="1" id="KW-0472">Membrane</keyword>
<evidence type="ECO:0000313" key="3">
    <source>
        <dbReference type="Proteomes" id="UP000646749"/>
    </source>
</evidence>
<evidence type="ECO:0000256" key="1">
    <source>
        <dbReference type="SAM" id="Phobius"/>
    </source>
</evidence>
<comment type="caution">
    <text evidence="2">The sequence shown here is derived from an EMBL/GenBank/DDBJ whole genome shotgun (WGS) entry which is preliminary data.</text>
</comment>
<protein>
    <recommendedName>
        <fullName evidence="4">DUF1440 domain-containing protein</fullName>
    </recommendedName>
</protein>
<reference evidence="2 3" key="1">
    <citation type="submission" date="2021-01" db="EMBL/GenBank/DDBJ databases">
        <title>Whole genome shotgun sequence of Plantactinospora endophytica NBRC 110450.</title>
        <authorList>
            <person name="Komaki H."/>
            <person name="Tamura T."/>
        </authorList>
    </citation>
    <scope>NUCLEOTIDE SEQUENCE [LARGE SCALE GENOMIC DNA]</scope>
    <source>
        <strain evidence="2 3">NBRC 110450</strain>
    </source>
</reference>
<feature type="transmembrane region" description="Helical" evidence="1">
    <location>
        <begin position="145"/>
        <end position="166"/>
    </location>
</feature>
<dbReference type="EMBL" id="BONW01000012">
    <property type="protein sequence ID" value="GIG87672.1"/>
    <property type="molecule type" value="Genomic_DNA"/>
</dbReference>
<keyword evidence="3" id="KW-1185">Reference proteome</keyword>
<feature type="transmembrane region" description="Helical" evidence="1">
    <location>
        <begin position="112"/>
        <end position="133"/>
    </location>
</feature>
<name>A0ABQ4DZ09_9ACTN</name>
<proteinExistence type="predicted"/>
<accession>A0ABQ4DZ09</accession>
<gene>
    <name evidence="2" type="ORF">Pen02_26080</name>
</gene>
<evidence type="ECO:0000313" key="2">
    <source>
        <dbReference type="EMBL" id="GIG87672.1"/>
    </source>
</evidence>
<feature type="transmembrane region" description="Helical" evidence="1">
    <location>
        <begin position="87"/>
        <end position="105"/>
    </location>
</feature>
<dbReference type="Proteomes" id="UP000646749">
    <property type="component" value="Unassembled WGS sequence"/>
</dbReference>
<keyword evidence="1" id="KW-0812">Transmembrane</keyword>
<organism evidence="2 3">
    <name type="scientific">Plantactinospora endophytica</name>
    <dbReference type="NCBI Taxonomy" id="673535"/>
    <lineage>
        <taxon>Bacteria</taxon>
        <taxon>Bacillati</taxon>
        <taxon>Actinomycetota</taxon>
        <taxon>Actinomycetes</taxon>
        <taxon>Micromonosporales</taxon>
        <taxon>Micromonosporaceae</taxon>
        <taxon>Plantactinospora</taxon>
    </lineage>
</organism>